<name>A0A645FF76_9ZZZZ</name>
<sequence length="116" mass="12582">MGRGGGASGLTFIYENLGFIALSHSGGSYAELYRSEDGGISFEVIDIPKIDVTLNNGSAISPFDFPEMPYEENGVLNLLVGQGSDGDYNGNSSALYQSKDKGVTWEYIEEVKKERE</sequence>
<organism evidence="1">
    <name type="scientific">bioreactor metagenome</name>
    <dbReference type="NCBI Taxonomy" id="1076179"/>
    <lineage>
        <taxon>unclassified sequences</taxon>
        <taxon>metagenomes</taxon>
        <taxon>ecological metagenomes</taxon>
    </lineage>
</organism>
<dbReference type="SUPFAM" id="SSF110296">
    <property type="entry name" value="Oligoxyloglucan reducing end-specific cellobiohydrolase"/>
    <property type="match status" value="1"/>
</dbReference>
<accession>A0A645FF76</accession>
<dbReference type="AlphaFoldDB" id="A0A645FF76"/>
<protein>
    <submittedName>
        <fullName evidence="1">Uncharacterized protein</fullName>
    </submittedName>
</protein>
<proteinExistence type="predicted"/>
<dbReference type="InterPro" id="IPR015943">
    <property type="entry name" value="WD40/YVTN_repeat-like_dom_sf"/>
</dbReference>
<reference evidence="1" key="1">
    <citation type="submission" date="2019-08" db="EMBL/GenBank/DDBJ databases">
        <authorList>
            <person name="Kucharzyk K."/>
            <person name="Murdoch R.W."/>
            <person name="Higgins S."/>
            <person name="Loffler F."/>
        </authorList>
    </citation>
    <scope>NUCLEOTIDE SEQUENCE</scope>
</reference>
<comment type="caution">
    <text evidence="1">The sequence shown here is derived from an EMBL/GenBank/DDBJ whole genome shotgun (WGS) entry which is preliminary data.</text>
</comment>
<dbReference type="Gene3D" id="2.130.10.10">
    <property type="entry name" value="YVTN repeat-like/Quinoprotein amine dehydrogenase"/>
    <property type="match status" value="1"/>
</dbReference>
<dbReference type="EMBL" id="VSSQ01058273">
    <property type="protein sequence ID" value="MPN11999.1"/>
    <property type="molecule type" value="Genomic_DNA"/>
</dbReference>
<gene>
    <name evidence="1" type="ORF">SDC9_159309</name>
</gene>
<evidence type="ECO:0000313" key="1">
    <source>
        <dbReference type="EMBL" id="MPN11999.1"/>
    </source>
</evidence>